<reference evidence="6 7" key="1">
    <citation type="submission" date="2016-11" db="EMBL/GenBank/DDBJ databases">
        <title>Genome sequence of Sphingomonas jeddahensis G39.</title>
        <authorList>
            <person name="Poehlein A."/>
            <person name="Wuebbeler J.H."/>
            <person name="Steinbuechel A."/>
            <person name="Daniel R."/>
        </authorList>
    </citation>
    <scope>NUCLEOTIDE SEQUENCE [LARGE SCALE GENOMIC DNA]</scope>
    <source>
        <strain evidence="6 7">G39</strain>
    </source>
</reference>
<dbReference type="EMBL" id="MPSB01000002">
    <property type="protein sequence ID" value="ONF97034.1"/>
    <property type="molecule type" value="Genomic_DNA"/>
</dbReference>
<dbReference type="GO" id="GO:0005829">
    <property type="term" value="C:cytosol"/>
    <property type="evidence" value="ECO:0007669"/>
    <property type="project" value="TreeGrafter"/>
</dbReference>
<keyword evidence="2" id="KW-0902">Two-component regulatory system</keyword>
<keyword evidence="3" id="KW-0238">DNA-binding</keyword>
<proteinExistence type="predicted"/>
<dbReference type="Pfam" id="PF00072">
    <property type="entry name" value="Response_reg"/>
    <property type="match status" value="1"/>
</dbReference>
<comment type="caution">
    <text evidence="6">The sequence shown here is derived from an EMBL/GenBank/DDBJ whole genome shotgun (WGS) entry which is preliminary data.</text>
</comment>
<evidence type="ECO:0000256" key="1">
    <source>
        <dbReference type="ARBA" id="ARBA00022553"/>
    </source>
</evidence>
<dbReference type="Proteomes" id="UP000188729">
    <property type="component" value="Unassembled WGS sequence"/>
</dbReference>
<dbReference type="InterPro" id="IPR011006">
    <property type="entry name" value="CheY-like_superfamily"/>
</dbReference>
<dbReference type="SUPFAM" id="SSF52172">
    <property type="entry name" value="CheY-like"/>
    <property type="match status" value="1"/>
</dbReference>
<protein>
    <submittedName>
        <fullName evidence="6">Putative transcriptional regulatory protein pdtaR</fullName>
    </submittedName>
</protein>
<evidence type="ECO:0000313" key="7">
    <source>
        <dbReference type="Proteomes" id="UP000188729"/>
    </source>
</evidence>
<dbReference type="PANTHER" id="PTHR48111:SF40">
    <property type="entry name" value="PHOSPHATE REGULON TRANSCRIPTIONAL REGULATORY PROTEIN PHOB"/>
    <property type="match status" value="1"/>
</dbReference>
<sequence>MSAQLPLHGCMVLIAEDDFYLAEDMADTLREAGAEIIGPAGVAESALALMGDRRPDLAVLDINLGSETSFEIGRRLLGDGVPVLFATGYDASIIPSDLSAAAYLSKPVSMSNLVASMTRLRDQRNRA</sequence>
<dbReference type="STRING" id="1915074.SPHI_04690"/>
<gene>
    <name evidence="6" type="primary">pdtaR_1</name>
    <name evidence="6" type="ORF">SPHI_04690</name>
</gene>
<dbReference type="GO" id="GO:0000156">
    <property type="term" value="F:phosphorelay response regulator activity"/>
    <property type="evidence" value="ECO:0007669"/>
    <property type="project" value="TreeGrafter"/>
</dbReference>
<evidence type="ECO:0000313" key="6">
    <source>
        <dbReference type="EMBL" id="ONF97034.1"/>
    </source>
</evidence>
<evidence type="ECO:0000256" key="3">
    <source>
        <dbReference type="ARBA" id="ARBA00023125"/>
    </source>
</evidence>
<dbReference type="InterPro" id="IPR001789">
    <property type="entry name" value="Sig_transdc_resp-reg_receiver"/>
</dbReference>
<organism evidence="6 7">
    <name type="scientific">Sphingomonas jeddahensis</name>
    <dbReference type="NCBI Taxonomy" id="1915074"/>
    <lineage>
        <taxon>Bacteria</taxon>
        <taxon>Pseudomonadati</taxon>
        <taxon>Pseudomonadota</taxon>
        <taxon>Alphaproteobacteria</taxon>
        <taxon>Sphingomonadales</taxon>
        <taxon>Sphingomonadaceae</taxon>
        <taxon>Sphingomonas</taxon>
    </lineage>
</organism>
<accession>A0A1V2EXZ7</accession>
<feature type="domain" description="Response regulatory" evidence="5">
    <location>
        <begin position="11"/>
        <end position="121"/>
    </location>
</feature>
<dbReference type="PANTHER" id="PTHR48111">
    <property type="entry name" value="REGULATOR OF RPOS"/>
    <property type="match status" value="1"/>
</dbReference>
<dbReference type="AlphaFoldDB" id="A0A1V2EXZ7"/>
<dbReference type="InterPro" id="IPR039420">
    <property type="entry name" value="WalR-like"/>
</dbReference>
<dbReference type="Gene3D" id="3.40.50.2300">
    <property type="match status" value="1"/>
</dbReference>
<keyword evidence="1 4" id="KW-0597">Phosphoprotein</keyword>
<evidence type="ECO:0000256" key="2">
    <source>
        <dbReference type="ARBA" id="ARBA00023012"/>
    </source>
</evidence>
<keyword evidence="7" id="KW-1185">Reference proteome</keyword>
<dbReference type="PROSITE" id="PS50110">
    <property type="entry name" value="RESPONSE_REGULATORY"/>
    <property type="match status" value="1"/>
</dbReference>
<name>A0A1V2EXZ7_9SPHN</name>
<dbReference type="GO" id="GO:0032993">
    <property type="term" value="C:protein-DNA complex"/>
    <property type="evidence" value="ECO:0007669"/>
    <property type="project" value="TreeGrafter"/>
</dbReference>
<dbReference type="GO" id="GO:0000976">
    <property type="term" value="F:transcription cis-regulatory region binding"/>
    <property type="evidence" value="ECO:0007669"/>
    <property type="project" value="TreeGrafter"/>
</dbReference>
<evidence type="ECO:0000259" key="5">
    <source>
        <dbReference type="PROSITE" id="PS50110"/>
    </source>
</evidence>
<feature type="modified residue" description="4-aspartylphosphate" evidence="4">
    <location>
        <position position="61"/>
    </location>
</feature>
<dbReference type="GO" id="GO:0006355">
    <property type="term" value="P:regulation of DNA-templated transcription"/>
    <property type="evidence" value="ECO:0007669"/>
    <property type="project" value="TreeGrafter"/>
</dbReference>
<evidence type="ECO:0000256" key="4">
    <source>
        <dbReference type="PROSITE-ProRule" id="PRU00169"/>
    </source>
</evidence>
<dbReference type="SMART" id="SM00448">
    <property type="entry name" value="REC"/>
    <property type="match status" value="1"/>
</dbReference>